<protein>
    <recommendedName>
        <fullName evidence="4">DUF481 domain-containing protein</fullName>
    </recommendedName>
</protein>
<feature type="region of interest" description="Disordered" evidence="1">
    <location>
        <begin position="8"/>
        <end position="40"/>
    </location>
</feature>
<feature type="compositionally biased region" description="Low complexity" evidence="1">
    <location>
        <begin position="25"/>
        <end position="40"/>
    </location>
</feature>
<evidence type="ECO:0000313" key="3">
    <source>
        <dbReference type="Proteomes" id="UP000028725"/>
    </source>
</evidence>
<reference evidence="2 3" key="1">
    <citation type="submission" date="2014-04" db="EMBL/GenBank/DDBJ databases">
        <title>Genome assembly of Hyalangium minutum DSM 14724.</title>
        <authorList>
            <person name="Sharma G."/>
            <person name="Subramanian S."/>
        </authorList>
    </citation>
    <scope>NUCLEOTIDE SEQUENCE [LARGE SCALE GENOMIC DNA]</scope>
    <source>
        <strain evidence="2 3">DSM 14724</strain>
    </source>
</reference>
<feature type="compositionally biased region" description="Pro residues" evidence="1">
    <location>
        <begin position="15"/>
        <end position="24"/>
    </location>
</feature>
<evidence type="ECO:0008006" key="4">
    <source>
        <dbReference type="Google" id="ProtNLM"/>
    </source>
</evidence>
<gene>
    <name evidence="2" type="ORF">DB31_2260</name>
</gene>
<dbReference type="EMBL" id="JMCB01000014">
    <property type="protein sequence ID" value="KFE64466.1"/>
    <property type="molecule type" value="Genomic_DNA"/>
</dbReference>
<dbReference type="RefSeq" id="WP_044194664.1">
    <property type="nucleotide sequence ID" value="NZ_JMCB01000014.1"/>
</dbReference>
<dbReference type="AlphaFoldDB" id="A0A085W9V3"/>
<dbReference type="STRING" id="394096.DB31_2260"/>
<proteinExistence type="predicted"/>
<keyword evidence="3" id="KW-1185">Reference proteome</keyword>
<organism evidence="2 3">
    <name type="scientific">Hyalangium minutum</name>
    <dbReference type="NCBI Taxonomy" id="394096"/>
    <lineage>
        <taxon>Bacteria</taxon>
        <taxon>Pseudomonadati</taxon>
        <taxon>Myxococcota</taxon>
        <taxon>Myxococcia</taxon>
        <taxon>Myxococcales</taxon>
        <taxon>Cystobacterineae</taxon>
        <taxon>Archangiaceae</taxon>
        <taxon>Hyalangium</taxon>
    </lineage>
</organism>
<dbReference type="InterPro" id="IPR007433">
    <property type="entry name" value="DUF481"/>
</dbReference>
<comment type="caution">
    <text evidence="2">The sequence shown here is derived from an EMBL/GenBank/DDBJ whole genome shotgun (WGS) entry which is preliminary data.</text>
</comment>
<dbReference type="Proteomes" id="UP000028725">
    <property type="component" value="Unassembled WGS sequence"/>
</dbReference>
<dbReference type="OrthoDB" id="5496507at2"/>
<evidence type="ECO:0000256" key="1">
    <source>
        <dbReference type="SAM" id="MobiDB-lite"/>
    </source>
</evidence>
<accession>A0A085W9V3</accession>
<dbReference type="Pfam" id="PF04338">
    <property type="entry name" value="DUF481"/>
    <property type="match status" value="1"/>
</dbReference>
<evidence type="ECO:0000313" key="2">
    <source>
        <dbReference type="EMBL" id="KFE64466.1"/>
    </source>
</evidence>
<sequence length="322" mass="33837">MLTAFIVATSLQAQTPPPPPPPPAAEATTERAAAAAEKAAAAAEKAADASARMATAVEKLTEALGKTPAAAPEAAAEKKEEAPKEDLWKGSVGLGLIALSGNSSTLTFNGLASAERKSEGWIYGVKAQAVYGRSRLPATETEAERTEVVALGANADIRVDRRFTPVISGYVLAGALTDHVKSVEVRGTGEAGAGISWWDEKSADGKFTSLRTDLAFRYFRETRFQYYPTRLDLEDVDLGGPRVGVSFSYGLSKDTVFTEEAEAIPNVLGESRLLVNSTSKLTVGLTDSLSVGTSFVLQYDSSPPSGKVSTDTALAANVQVSF</sequence>
<name>A0A085W9V3_9BACT</name>